<evidence type="ECO:0000313" key="2">
    <source>
        <dbReference type="Proteomes" id="UP000000365"/>
    </source>
</evidence>
<keyword evidence="2" id="KW-1185">Reference proteome</keyword>
<reference evidence="1 2" key="1">
    <citation type="journal article" date="2009" name="Stand. Genomic Sci.">
        <title>Complete genome sequence of Methanocorpusculum labreanum type strain Z.</title>
        <authorList>
            <person name="Anderson I.J."/>
            <person name="Sieprawska-Lupa M."/>
            <person name="Goltsman E."/>
            <person name="Lapidus A."/>
            <person name="Copeland A."/>
            <person name="Glavina Del Rio T."/>
            <person name="Tice H."/>
            <person name="Dalin E."/>
            <person name="Barry K."/>
            <person name="Pitluck S."/>
            <person name="Hauser L."/>
            <person name="Land M."/>
            <person name="Lucas S."/>
            <person name="Richardson P."/>
            <person name="Whitman W.B."/>
            <person name="Kyrpides N.C."/>
        </authorList>
    </citation>
    <scope>NUCLEOTIDE SEQUENCE [LARGE SCALE GENOMIC DNA]</scope>
    <source>
        <strain evidence="2">ATCC 43576 / DSM 4855 / Z</strain>
    </source>
</reference>
<dbReference type="AlphaFoldDB" id="A2STW6"/>
<evidence type="ECO:0008006" key="3">
    <source>
        <dbReference type="Google" id="ProtNLM"/>
    </source>
</evidence>
<gene>
    <name evidence="1" type="ordered locus">Mlab_1610</name>
</gene>
<dbReference type="NCBIfam" id="TIGR04256">
    <property type="entry name" value="GxxExxY"/>
    <property type="match status" value="1"/>
</dbReference>
<organism evidence="1 2">
    <name type="scientific">Methanocorpusculum labreanum (strain ATCC 43576 / DSM 4855 / Z)</name>
    <dbReference type="NCBI Taxonomy" id="410358"/>
    <lineage>
        <taxon>Archaea</taxon>
        <taxon>Methanobacteriati</taxon>
        <taxon>Methanobacteriota</taxon>
        <taxon>Stenosarchaea group</taxon>
        <taxon>Methanomicrobia</taxon>
        <taxon>Methanomicrobiales</taxon>
        <taxon>Methanocorpusculaceae</taxon>
        <taxon>Methanocorpusculum</taxon>
    </lineage>
</organism>
<evidence type="ECO:0000313" key="1">
    <source>
        <dbReference type="EMBL" id="ABN07772.1"/>
    </source>
</evidence>
<dbReference type="InterPro" id="IPR026350">
    <property type="entry name" value="GxxExxY"/>
</dbReference>
<name>A2STW6_METLZ</name>
<dbReference type="HOGENOM" id="CLU_134960_0_0_2"/>
<dbReference type="EMBL" id="CP000559">
    <property type="protein sequence ID" value="ABN07772.1"/>
    <property type="molecule type" value="Genomic_DNA"/>
</dbReference>
<protein>
    <recommendedName>
        <fullName evidence="3">GxxExxY protein</fullName>
    </recommendedName>
</protein>
<dbReference type="Proteomes" id="UP000000365">
    <property type="component" value="Chromosome"/>
</dbReference>
<accession>A2STW6</accession>
<dbReference type="KEGG" id="mla:Mlab_1610"/>
<dbReference type="eggNOG" id="arCOG07749">
    <property type="taxonomic scope" value="Archaea"/>
</dbReference>
<proteinExistence type="predicted"/>
<dbReference type="Pfam" id="PF13366">
    <property type="entry name" value="PDDEXK_3"/>
    <property type="match status" value="1"/>
</dbReference>
<sequence>MKKKRIMDLIVEKPEILYPDEVHKIIGCAMTVYNILGRGFLEAVYHDALEVELELQGIPFEHKKHLNIFYKGVKLPSYYQADVVCYDKIILELKTETELVKEDEAQLINYLKATGIKLGILINFGKRRKLEWQRVVYSDERYLNNANIPIE</sequence>